<dbReference type="Pfam" id="PF05139">
    <property type="entry name" value="Erythro_esteras"/>
    <property type="match status" value="1"/>
</dbReference>
<dbReference type="RefSeq" id="WP_120315238.1">
    <property type="nucleotide sequence ID" value="NZ_BONH01000009.1"/>
</dbReference>
<organism evidence="1 2">
    <name type="scientific">Catellatospora citrea</name>
    <dbReference type="NCBI Taxonomy" id="53366"/>
    <lineage>
        <taxon>Bacteria</taxon>
        <taxon>Bacillati</taxon>
        <taxon>Actinomycetota</taxon>
        <taxon>Actinomycetes</taxon>
        <taxon>Micromonosporales</taxon>
        <taxon>Micromonosporaceae</taxon>
        <taxon>Catellatospora</taxon>
    </lineage>
</organism>
<sequence>MTIHAALPDAGWAFTDDAGPAVTRLLDALPVRPRLLGLGEPVHGEELFLRVRNRLLRHLVEHEGYRSIALESDCLAGLAVDAYVAGGPGTLDDVMAHGVSHGWGAFAGNRELVAWMREHNQGRPDGDRLRFYGFDAPTEMMYAASPRHALAEVRDHVAAWGDPGQLPDDAALIEDLAGGDDRWTDEAAAMDPSRSVGSSPEAVRLRLLADDLQALLSAQAPRLLAAAPEEDRWRARLHARAAAGLLRYHAVMAAASPSRYARLMITRDTMMAENLLAIEAREADRGPTLVFAHNAHLQREEGHWQADYLNQALTWWTAGAIAAADLGARYAFVATAVGAMRHRGLGAPAADTFEGVLSTLPDDRYLLDGRRLAAALHAAGVEPVRRADNTDDHGYFPRDPAHVAASDGILFLRDVPADKD</sequence>
<accession>A0A8J3KIK3</accession>
<dbReference type="Gene3D" id="1.20.1440.30">
    <property type="entry name" value="Biosynthetic Protein domain"/>
    <property type="match status" value="1"/>
</dbReference>
<protein>
    <submittedName>
        <fullName evidence="1">Erythromycin esterase</fullName>
    </submittedName>
</protein>
<dbReference type="PANTHER" id="PTHR31299">
    <property type="entry name" value="ESTERASE, PUTATIVE (AFU_ORTHOLOGUE AFUA_1G05850)-RELATED"/>
    <property type="match status" value="1"/>
</dbReference>
<dbReference type="SUPFAM" id="SSF159501">
    <property type="entry name" value="EreA/ChaN-like"/>
    <property type="match status" value="1"/>
</dbReference>
<dbReference type="EMBL" id="BONH01000009">
    <property type="protein sequence ID" value="GIF97725.1"/>
    <property type="molecule type" value="Genomic_DNA"/>
</dbReference>
<dbReference type="Gene3D" id="3.30.1870.10">
    <property type="entry name" value="EreA-like, domain 2"/>
    <property type="match status" value="1"/>
</dbReference>
<dbReference type="Proteomes" id="UP000659904">
    <property type="component" value="Unassembled WGS sequence"/>
</dbReference>
<dbReference type="CDD" id="cd14728">
    <property type="entry name" value="Ere-like"/>
    <property type="match status" value="1"/>
</dbReference>
<dbReference type="InterPro" id="IPR052036">
    <property type="entry name" value="Hydrolase/PRTase-associated"/>
</dbReference>
<dbReference type="InterPro" id="IPR014622">
    <property type="entry name" value="UCP036794_erythomycin"/>
</dbReference>
<proteinExistence type="predicted"/>
<gene>
    <name evidence="1" type="ORF">Cci01nite_28190</name>
</gene>
<name>A0A8J3KIK3_9ACTN</name>
<dbReference type="GO" id="GO:0046677">
    <property type="term" value="P:response to antibiotic"/>
    <property type="evidence" value="ECO:0007669"/>
    <property type="project" value="InterPro"/>
</dbReference>
<dbReference type="Gene3D" id="3.40.1660.10">
    <property type="entry name" value="EreA-like (biosynthetic domain)"/>
    <property type="match status" value="1"/>
</dbReference>
<evidence type="ECO:0000313" key="1">
    <source>
        <dbReference type="EMBL" id="GIF97725.1"/>
    </source>
</evidence>
<dbReference type="InterPro" id="IPR007815">
    <property type="entry name" value="Emycin_Estase"/>
</dbReference>
<keyword evidence="2" id="KW-1185">Reference proteome</keyword>
<dbReference type="PANTHER" id="PTHR31299:SF0">
    <property type="entry name" value="ESTERASE, PUTATIVE (AFU_ORTHOLOGUE AFUA_1G05850)-RELATED"/>
    <property type="match status" value="1"/>
</dbReference>
<evidence type="ECO:0000313" key="2">
    <source>
        <dbReference type="Proteomes" id="UP000659904"/>
    </source>
</evidence>
<comment type="caution">
    <text evidence="1">The sequence shown here is derived from an EMBL/GenBank/DDBJ whole genome shotgun (WGS) entry which is preliminary data.</text>
</comment>
<reference evidence="1 2" key="1">
    <citation type="submission" date="2021-01" db="EMBL/GenBank/DDBJ databases">
        <title>Whole genome shotgun sequence of Catellatospora citrea NBRC 14495.</title>
        <authorList>
            <person name="Komaki H."/>
            <person name="Tamura T."/>
        </authorList>
    </citation>
    <scope>NUCLEOTIDE SEQUENCE [LARGE SCALE GENOMIC DNA]</scope>
    <source>
        <strain evidence="1 2">NBRC 14495</strain>
    </source>
</reference>
<dbReference type="PIRSF" id="PIRSF036794">
    <property type="entry name" value="UCP_erythr_ester"/>
    <property type="match status" value="1"/>
</dbReference>
<dbReference type="AlphaFoldDB" id="A0A8J3KIK3"/>